<dbReference type="GO" id="GO:0030942">
    <property type="term" value="F:endoplasmic reticulum signal peptide binding"/>
    <property type="evidence" value="ECO:0007669"/>
    <property type="project" value="InterPro"/>
</dbReference>
<accession>A0A0C3G293</accession>
<dbReference type="HOGENOM" id="CLU_018649_0_1_1"/>
<comment type="similarity">
    <text evidence="3 10">Belongs to the SRP68 family.</text>
</comment>
<dbReference type="CDD" id="cd15481">
    <property type="entry name" value="SRP68-RBD"/>
    <property type="match status" value="1"/>
</dbReference>
<evidence type="ECO:0000256" key="4">
    <source>
        <dbReference type="ARBA" id="ARBA00022490"/>
    </source>
</evidence>
<dbReference type="GO" id="GO:0005730">
    <property type="term" value="C:nucleolus"/>
    <property type="evidence" value="ECO:0007669"/>
    <property type="project" value="UniProtKB-SubCell"/>
</dbReference>
<evidence type="ECO:0000256" key="6">
    <source>
        <dbReference type="ARBA" id="ARBA00023135"/>
    </source>
</evidence>
<organism evidence="12 13">
    <name type="scientific">Piloderma croceum (strain F 1598)</name>
    <dbReference type="NCBI Taxonomy" id="765440"/>
    <lineage>
        <taxon>Eukaryota</taxon>
        <taxon>Fungi</taxon>
        <taxon>Dikarya</taxon>
        <taxon>Basidiomycota</taxon>
        <taxon>Agaricomycotina</taxon>
        <taxon>Agaricomycetes</taxon>
        <taxon>Agaricomycetidae</taxon>
        <taxon>Atheliales</taxon>
        <taxon>Atheliaceae</taxon>
        <taxon>Piloderma</taxon>
    </lineage>
</organism>
<keyword evidence="13" id="KW-1185">Reference proteome</keyword>
<evidence type="ECO:0000313" key="12">
    <source>
        <dbReference type="EMBL" id="KIM84731.1"/>
    </source>
</evidence>
<feature type="compositionally biased region" description="Basic and acidic residues" evidence="11">
    <location>
        <begin position="296"/>
        <end position="310"/>
    </location>
</feature>
<dbReference type="InParanoid" id="A0A0C3G293"/>
<dbReference type="AlphaFoldDB" id="A0A0C3G293"/>
<protein>
    <recommendedName>
        <fullName evidence="9 10">Signal recognition particle subunit SRP68</fullName>
        <shortName evidence="10">SRP68</shortName>
    </recommendedName>
</protein>
<gene>
    <name evidence="12" type="ORF">PILCRDRAFT_818336</name>
</gene>
<dbReference type="PANTHER" id="PTHR12860:SF0">
    <property type="entry name" value="SIGNAL RECOGNITION PARTICLE SUBUNIT SRP68"/>
    <property type="match status" value="1"/>
</dbReference>
<dbReference type="Proteomes" id="UP000054166">
    <property type="component" value="Unassembled WGS sequence"/>
</dbReference>
<feature type="region of interest" description="Disordered" evidence="11">
    <location>
        <begin position="582"/>
        <end position="633"/>
    </location>
</feature>
<proteinExistence type="inferred from homology"/>
<feature type="compositionally biased region" description="Basic and acidic residues" evidence="11">
    <location>
        <begin position="589"/>
        <end position="608"/>
    </location>
</feature>
<name>A0A0C3G293_PILCF</name>
<dbReference type="STRING" id="765440.A0A0C3G293"/>
<comment type="subcellular location">
    <subcellularLocation>
        <location evidence="1 10">Cytoplasm</location>
    </subcellularLocation>
    <subcellularLocation>
        <location evidence="2">Nucleus</location>
        <location evidence="2">Nucleolus</location>
    </subcellularLocation>
</comment>
<evidence type="ECO:0000256" key="9">
    <source>
        <dbReference type="ARBA" id="ARBA00029498"/>
    </source>
</evidence>
<evidence type="ECO:0000256" key="7">
    <source>
        <dbReference type="ARBA" id="ARBA00023242"/>
    </source>
</evidence>
<dbReference type="FunCoup" id="A0A0C3G293">
    <property type="interactions" value="667"/>
</dbReference>
<dbReference type="GO" id="GO:0006614">
    <property type="term" value="P:SRP-dependent cotranslational protein targeting to membrane"/>
    <property type="evidence" value="ECO:0007669"/>
    <property type="project" value="InterPro"/>
</dbReference>
<dbReference type="OrthoDB" id="10255118at2759"/>
<keyword evidence="4 10" id="KW-0963">Cytoplasm</keyword>
<evidence type="ECO:0000256" key="8">
    <source>
        <dbReference type="ARBA" id="ARBA00023274"/>
    </source>
</evidence>
<dbReference type="GO" id="GO:0005786">
    <property type="term" value="C:signal recognition particle, endoplasmic reticulum targeting"/>
    <property type="evidence" value="ECO:0007669"/>
    <property type="project" value="UniProtKB-KW"/>
</dbReference>
<evidence type="ECO:0000256" key="5">
    <source>
        <dbReference type="ARBA" id="ARBA00022884"/>
    </source>
</evidence>
<dbReference type="GO" id="GO:0005047">
    <property type="term" value="F:signal recognition particle binding"/>
    <property type="evidence" value="ECO:0007669"/>
    <property type="project" value="InterPro"/>
</dbReference>
<evidence type="ECO:0000256" key="3">
    <source>
        <dbReference type="ARBA" id="ARBA00009352"/>
    </source>
</evidence>
<keyword evidence="6 10" id="KW-0733">Signal recognition particle</keyword>
<feature type="region of interest" description="Disordered" evidence="11">
    <location>
        <begin position="296"/>
        <end position="318"/>
    </location>
</feature>
<evidence type="ECO:0000313" key="13">
    <source>
        <dbReference type="Proteomes" id="UP000054166"/>
    </source>
</evidence>
<reference evidence="12 13" key="1">
    <citation type="submission" date="2014-04" db="EMBL/GenBank/DDBJ databases">
        <authorList>
            <consortium name="DOE Joint Genome Institute"/>
            <person name="Kuo A."/>
            <person name="Tarkka M."/>
            <person name="Buscot F."/>
            <person name="Kohler A."/>
            <person name="Nagy L.G."/>
            <person name="Floudas D."/>
            <person name="Copeland A."/>
            <person name="Barry K.W."/>
            <person name="Cichocki N."/>
            <person name="Veneault-Fourrey C."/>
            <person name="LaButti K."/>
            <person name="Lindquist E.A."/>
            <person name="Lipzen A."/>
            <person name="Lundell T."/>
            <person name="Morin E."/>
            <person name="Murat C."/>
            <person name="Sun H."/>
            <person name="Tunlid A."/>
            <person name="Henrissat B."/>
            <person name="Grigoriev I.V."/>
            <person name="Hibbett D.S."/>
            <person name="Martin F."/>
            <person name="Nordberg H.P."/>
            <person name="Cantor M.N."/>
            <person name="Hua S.X."/>
        </authorList>
    </citation>
    <scope>NUCLEOTIDE SEQUENCE [LARGE SCALE GENOMIC DNA]</scope>
    <source>
        <strain evidence="12 13">F 1598</strain>
    </source>
</reference>
<dbReference type="GO" id="GO:0008312">
    <property type="term" value="F:7S RNA binding"/>
    <property type="evidence" value="ECO:0007669"/>
    <property type="project" value="InterPro"/>
</dbReference>
<dbReference type="Gene3D" id="1.10.3450.40">
    <property type="entry name" value="Signal recognition particle, SRP68 subunit, RNA-binding domain"/>
    <property type="match status" value="1"/>
</dbReference>
<keyword evidence="8 10" id="KW-0687">Ribonucleoprotein</keyword>
<dbReference type="PIRSF" id="PIRSF038995">
    <property type="entry name" value="SRP68"/>
    <property type="match status" value="1"/>
</dbReference>
<dbReference type="EMBL" id="KN832987">
    <property type="protein sequence ID" value="KIM84731.1"/>
    <property type="molecule type" value="Genomic_DNA"/>
</dbReference>
<evidence type="ECO:0000256" key="1">
    <source>
        <dbReference type="ARBA" id="ARBA00004496"/>
    </source>
</evidence>
<evidence type="ECO:0000256" key="2">
    <source>
        <dbReference type="ARBA" id="ARBA00004604"/>
    </source>
</evidence>
<dbReference type="PANTHER" id="PTHR12860">
    <property type="entry name" value="SIGNAL RECOGNITION PARTICLE 68 KDA PROTEIN"/>
    <property type="match status" value="1"/>
</dbReference>
<evidence type="ECO:0000256" key="11">
    <source>
        <dbReference type="SAM" id="MobiDB-lite"/>
    </source>
</evidence>
<keyword evidence="5 10" id="KW-0694">RNA-binding</keyword>
<evidence type="ECO:0000256" key="10">
    <source>
        <dbReference type="PIRNR" id="PIRNR038995"/>
    </source>
</evidence>
<dbReference type="InterPro" id="IPR034652">
    <property type="entry name" value="SRP68-RBD"/>
</dbReference>
<dbReference type="InterPro" id="IPR038253">
    <property type="entry name" value="SRP68_N_sf"/>
</dbReference>
<reference evidence="13" key="2">
    <citation type="submission" date="2015-01" db="EMBL/GenBank/DDBJ databases">
        <title>Evolutionary Origins and Diversification of the Mycorrhizal Mutualists.</title>
        <authorList>
            <consortium name="DOE Joint Genome Institute"/>
            <consortium name="Mycorrhizal Genomics Consortium"/>
            <person name="Kohler A."/>
            <person name="Kuo A."/>
            <person name="Nagy L.G."/>
            <person name="Floudas D."/>
            <person name="Copeland A."/>
            <person name="Barry K.W."/>
            <person name="Cichocki N."/>
            <person name="Veneault-Fourrey C."/>
            <person name="LaButti K."/>
            <person name="Lindquist E.A."/>
            <person name="Lipzen A."/>
            <person name="Lundell T."/>
            <person name="Morin E."/>
            <person name="Murat C."/>
            <person name="Riley R."/>
            <person name="Ohm R."/>
            <person name="Sun H."/>
            <person name="Tunlid A."/>
            <person name="Henrissat B."/>
            <person name="Grigoriev I.V."/>
            <person name="Hibbett D.S."/>
            <person name="Martin F."/>
        </authorList>
    </citation>
    <scope>NUCLEOTIDE SEQUENCE [LARGE SCALE GENOMIC DNA]</scope>
    <source>
        <strain evidence="13">F 1598</strain>
    </source>
</reference>
<dbReference type="InterPro" id="IPR026258">
    <property type="entry name" value="SRP68"/>
</dbReference>
<comment type="function">
    <text evidence="10">Component of the signal recognition particle (SRP) complex, a ribonucleoprotein complex that mediates the cotranslational targeting of secretory and membrane proteins to the endoplasmic reticulum (ER). The SRP complex interacts with the signal sequence in nascent secretory and membrane proteins and directs them to the membrane of the ER.</text>
</comment>
<dbReference type="Pfam" id="PF16969">
    <property type="entry name" value="SRP68"/>
    <property type="match status" value="1"/>
</dbReference>
<sequence>MAERTNSPVSFRALQLANEQRSAYGLRYNDFTRYRKHCANRTHRLRSTLKMTHGKGRDFKKLPLITPDNVKDGHLQLLLLEAERAWAFSQELIASALQPVNDDKASSLRHSATGRFRRAVNWSTQLLSLCQSLHASSRLSADSLLQITVYTLILNGRFLRYRDEFEDALLQLSVARNLLDELADRASNSRDQALATLFADDIGAEIRYCAHELGRSKAYDVDGIVKELASKHRNKIVEGCDILVAQLKREGEALGKEEVRKKLDTLVWEGQPVPVRNPELVDVLLKVQEAETRLEGADGQERAVKGETGKKKQKGSGSKKGVAAYDAILLALSDAEDVARKLVEAHQLSGSGTAGSGAGTRDIQFVHAYIVYQLLSRRIQRDLLLITTLFSSQSSGPLRPSKKAGVSSLKPRKELVDARLHPAVVKLLDTILQSLGQMRNLSIVDESPDLASAVEARLSFTKARRCLYLARCYPPVKRYAEALTLIQHANIHLRETRSVLPTSDSDPITSGTPSYYPLTNTDFDRLEGDLSADGLLFKRDWFAYNGGSVDADSKSHKKPLFFDIALNYVQLDMDRLQERAGKKPVVKSTDAKAEPKQIARAKVEEEVRPLTPEPQATPSGGLSSLLGGWWGRK</sequence>
<keyword evidence="7" id="KW-0539">Nucleus</keyword>